<dbReference type="GO" id="GO:0005739">
    <property type="term" value="C:mitochondrion"/>
    <property type="evidence" value="ECO:0007669"/>
    <property type="project" value="TreeGrafter"/>
</dbReference>
<dbReference type="EMBL" id="LLZZ01000173">
    <property type="protein sequence ID" value="KTA96334.1"/>
    <property type="molecule type" value="Genomic_DNA"/>
</dbReference>
<proteinExistence type="predicted"/>
<dbReference type="VEuPathDB" id="FungiDB:GWK60_H05885"/>
<protein>
    <submittedName>
        <fullName evidence="2">UPF0651 protein</fullName>
    </submittedName>
</protein>
<dbReference type="InterPro" id="IPR039251">
    <property type="entry name" value="OXLD1"/>
</dbReference>
<evidence type="ECO:0000313" key="3">
    <source>
        <dbReference type="Proteomes" id="UP000054886"/>
    </source>
</evidence>
<gene>
    <name evidence="2" type="ORF">AO440_002147</name>
</gene>
<dbReference type="InterPro" id="IPR019180">
    <property type="entry name" value="Oxidoreductase-like_N"/>
</dbReference>
<evidence type="ECO:0000259" key="1">
    <source>
        <dbReference type="Pfam" id="PF09791"/>
    </source>
</evidence>
<comment type="caution">
    <text evidence="2">The sequence shown here is derived from an EMBL/GenBank/DDBJ whole genome shotgun (WGS) entry which is preliminary data.</text>
</comment>
<accession>A0A0W0CUN8</accession>
<dbReference type="VEuPathDB" id="FungiDB:CAGL0H05951g"/>
<reference evidence="2 3" key="1">
    <citation type="submission" date="2015-10" db="EMBL/GenBank/DDBJ databases">
        <title>Draft genomes sequences of Candida glabrata isolates 1A, 1B, 2A, 2B, 3A and 3B.</title>
        <authorList>
            <person name="Haavelsrud O.E."/>
            <person name="Gaustad P."/>
        </authorList>
    </citation>
    <scope>NUCLEOTIDE SEQUENCE [LARGE SCALE GENOMIC DNA]</scope>
    <source>
        <strain evidence="2">910700640</strain>
    </source>
</reference>
<name>A0A0W0CUN8_CANGB</name>
<dbReference type="VEuPathDB" id="FungiDB:B1J91_H05951g"/>
<dbReference type="PANTHER" id="PTHR21193">
    <property type="entry name" value="OXIDOREDUCTASE-LIKE DOMAIN-CONTAINING PROTEIN 1"/>
    <property type="match status" value="1"/>
</dbReference>
<dbReference type="VEuPathDB" id="FungiDB:GVI51_H05819"/>
<organism evidence="2 3">
    <name type="scientific">Candida glabrata</name>
    <name type="common">Yeast</name>
    <name type="synonym">Torulopsis glabrata</name>
    <dbReference type="NCBI Taxonomy" id="5478"/>
    <lineage>
        <taxon>Eukaryota</taxon>
        <taxon>Fungi</taxon>
        <taxon>Dikarya</taxon>
        <taxon>Ascomycota</taxon>
        <taxon>Saccharomycotina</taxon>
        <taxon>Saccharomycetes</taxon>
        <taxon>Saccharomycetales</taxon>
        <taxon>Saccharomycetaceae</taxon>
        <taxon>Nakaseomyces</taxon>
    </lineage>
</organism>
<dbReference type="Proteomes" id="UP000054886">
    <property type="component" value="Unassembled WGS sequence"/>
</dbReference>
<sequence>MMITMRATMRANMTMRRFSSCRKISMTFEGNTRGIAATPEERMQRIFGGRLKGEPPKSTSRILTGGSKLIAGVEVPEKPGQPDNCCMSGCVNCVWELYNDDVRYWKQKRNEAALKIRDSTEVWPSNWDPPLDKLEMKNIPPTLHGKKMQLEEDLAKQHQTVANLFPKRTNPLPKSVQQAKQRNLAKKIHTPVEENDGWDDIPVYIKAFAEFERQRKLKKNKIQPQTSH</sequence>
<evidence type="ECO:0000313" key="2">
    <source>
        <dbReference type="EMBL" id="KTA96334.1"/>
    </source>
</evidence>
<dbReference type="PANTHER" id="PTHR21193:SF3">
    <property type="entry name" value="OXIDOREDUCTASE-LIKE DOMAIN-CONTAINING PROTEIN 1"/>
    <property type="match status" value="1"/>
</dbReference>
<dbReference type="Pfam" id="PF09791">
    <property type="entry name" value="Oxidored-like"/>
    <property type="match status" value="1"/>
</dbReference>
<dbReference type="AlphaFoldDB" id="A0A0W0CUN8"/>
<feature type="domain" description="Oxidoreductase-like" evidence="1">
    <location>
        <begin position="70"/>
        <end position="113"/>
    </location>
</feature>